<keyword evidence="3" id="KW-1185">Reference proteome</keyword>
<feature type="region of interest" description="Disordered" evidence="1">
    <location>
        <begin position="494"/>
        <end position="535"/>
    </location>
</feature>
<organism evidence="2 3">
    <name type="scientific">Somion occarium</name>
    <dbReference type="NCBI Taxonomy" id="3059160"/>
    <lineage>
        <taxon>Eukaryota</taxon>
        <taxon>Fungi</taxon>
        <taxon>Dikarya</taxon>
        <taxon>Basidiomycota</taxon>
        <taxon>Agaricomycotina</taxon>
        <taxon>Agaricomycetes</taxon>
        <taxon>Polyporales</taxon>
        <taxon>Cerrenaceae</taxon>
        <taxon>Somion</taxon>
    </lineage>
</organism>
<feature type="compositionally biased region" description="Polar residues" evidence="1">
    <location>
        <begin position="494"/>
        <end position="503"/>
    </location>
</feature>
<gene>
    <name evidence="2" type="ORF">GFSPODELE1_LOCUS10791</name>
</gene>
<feature type="compositionally biased region" description="Acidic residues" evidence="1">
    <location>
        <begin position="914"/>
        <end position="932"/>
    </location>
</feature>
<feature type="region of interest" description="Disordered" evidence="1">
    <location>
        <begin position="958"/>
        <end position="981"/>
    </location>
</feature>
<feature type="compositionally biased region" description="Polar residues" evidence="1">
    <location>
        <begin position="834"/>
        <end position="864"/>
    </location>
</feature>
<accession>A0ABP1E917</accession>
<feature type="compositionally biased region" description="Basic and acidic residues" evidence="1">
    <location>
        <begin position="516"/>
        <end position="529"/>
    </location>
</feature>
<feature type="compositionally biased region" description="Low complexity" evidence="1">
    <location>
        <begin position="206"/>
        <end position="229"/>
    </location>
</feature>
<feature type="compositionally biased region" description="Low complexity" evidence="1">
    <location>
        <begin position="670"/>
        <end position="702"/>
    </location>
</feature>
<feature type="compositionally biased region" description="Low complexity" evidence="1">
    <location>
        <begin position="1"/>
        <end position="18"/>
    </location>
</feature>
<protein>
    <submittedName>
        <fullName evidence="2">Uncharacterized protein</fullName>
    </submittedName>
</protein>
<feature type="compositionally biased region" description="Pro residues" evidence="1">
    <location>
        <begin position="788"/>
        <end position="808"/>
    </location>
</feature>
<dbReference type="EMBL" id="OZ037952">
    <property type="protein sequence ID" value="CAL1716526.1"/>
    <property type="molecule type" value="Genomic_DNA"/>
</dbReference>
<evidence type="ECO:0000313" key="2">
    <source>
        <dbReference type="EMBL" id="CAL1716526.1"/>
    </source>
</evidence>
<feature type="region of interest" description="Disordered" evidence="1">
    <location>
        <begin position="762"/>
        <end position="943"/>
    </location>
</feature>
<feature type="region of interest" description="Disordered" evidence="1">
    <location>
        <begin position="283"/>
        <end position="357"/>
    </location>
</feature>
<evidence type="ECO:0000256" key="1">
    <source>
        <dbReference type="SAM" id="MobiDB-lite"/>
    </source>
</evidence>
<feature type="region of interest" description="Disordered" evidence="1">
    <location>
        <begin position="394"/>
        <end position="419"/>
    </location>
</feature>
<proteinExistence type="predicted"/>
<feature type="region of interest" description="Disordered" evidence="1">
    <location>
        <begin position="599"/>
        <end position="630"/>
    </location>
</feature>
<sequence>MALSTSSTVNASTNSGTSLKRRARTRTRALSNARRGKSTGPGEVSSAQDGEESGKSSSRLAEAPPLPPLNISEAAQMLVVPQVESPSVMEPVIHKEGTLSSSKQAELPIRSRVGGRQRALSSVHIRNKFEDTGRERQAKSENGSVRGAKTRARGLSVPRHVTFRSATGSSDSSSLPSPLTPNCPPSDSGVHISQADRDNIRDSLISNSTATSSSVYPRSTSTESAAESSLFPPSLKDRDEDLSSFSPRIVTQDDRDMEFNIDDVQYRLKLLVKNSYFLPPAHSKPSPISLAPPPPSSKPSSQGFLGLFGLGKSKSKPTTPVTCSPPSEPGPILRTTSDSTTAGGRVPRQHAHTAPQTPLATPFAHARINPTSSASRVVVLREKMDDLETAAKQAEKDMKTKVEGRKARSQTAPKTDYFDDVIDPTDAVDLPPPSQAYPFAVQASMMHGLGIQESLGAAVLAERLPPSSEMWSISSEDDMWRKALLHEAVSHSLHNTPDNSFMTASPPLPPEPMPSFRDEDLEKSLEDRPVSSTPRRQIGKCIVDPDQLSKEDESLQFSPGSSLYAIPLSAPTMGGLSPTLHSPWIATVDAPYRAETPGITHALAPPPRRFSSTSQPELPRTIFKDSDTSNATSDSLYLRKVASDPRLSAVHEQGVDNRPLLVMTPPPVLPTSSASTSALHTSNSDAMPSFSSRRPSRSVVSRYSDDELSYATPAGDMDDPPRPSMTISLHTDDNQLSLTDYSQPSPTVSAFQDAVFGSCRTPSPLFRRSHTSLSDAAPEATPRHAAMSPPPRVSSSLGPPPLPPPPRSPANKPVYRPSTSSGASGRSSHSSTPLPSVTRNPNPLIDSQSSGLPSSEQRNSSSTIPLAERRGHPTSILSLRIPTDAFSPAIHSAPAPASPTDFFDRIQSHPNAMDDLETSDESSESEDEEDSGVDDKYGEPIQQQPSVLIEARSRAISITSTPPVRTPIMRLGNHSTPQLTPSPGLERAFDLAFDPYKPISNIAPTDRSTFFASKKKGMQPAHFHLPIGGEPLYRRPSSKAGNAVAGPSKPRRPATADAASGEKARRWQRESLQRFDGMLLQHMAAERDTLKRITTNLSQNSYSPSRN</sequence>
<name>A0ABP1E917_9APHY</name>
<dbReference type="Proteomes" id="UP001497453">
    <property type="component" value="Chromosome 9"/>
</dbReference>
<feature type="compositionally biased region" description="Basic and acidic residues" evidence="1">
    <location>
        <begin position="394"/>
        <end position="406"/>
    </location>
</feature>
<feature type="region of interest" description="Disordered" evidence="1">
    <location>
        <begin position="658"/>
        <end position="729"/>
    </location>
</feature>
<feature type="region of interest" description="Disordered" evidence="1">
    <location>
        <begin position="206"/>
        <end position="249"/>
    </location>
</feature>
<reference evidence="3" key="1">
    <citation type="submission" date="2024-04" db="EMBL/GenBank/DDBJ databases">
        <authorList>
            <person name="Shaw F."/>
            <person name="Minotto A."/>
        </authorList>
    </citation>
    <scope>NUCLEOTIDE SEQUENCE [LARGE SCALE GENOMIC DNA]</scope>
</reference>
<evidence type="ECO:0000313" key="3">
    <source>
        <dbReference type="Proteomes" id="UP001497453"/>
    </source>
</evidence>
<feature type="region of interest" description="Disordered" evidence="1">
    <location>
        <begin position="132"/>
        <end position="193"/>
    </location>
</feature>
<feature type="compositionally biased region" description="Low complexity" evidence="1">
    <location>
        <begin position="816"/>
        <end position="833"/>
    </location>
</feature>
<feature type="region of interest" description="Disordered" evidence="1">
    <location>
        <begin position="1022"/>
        <end position="1068"/>
    </location>
</feature>
<feature type="compositionally biased region" description="Low complexity" evidence="1">
    <location>
        <begin position="298"/>
        <end position="312"/>
    </location>
</feature>
<feature type="compositionally biased region" description="Low complexity" evidence="1">
    <location>
        <begin position="887"/>
        <end position="899"/>
    </location>
</feature>
<feature type="region of interest" description="Disordered" evidence="1">
    <location>
        <begin position="1"/>
        <end position="69"/>
    </location>
</feature>